<evidence type="ECO:0000313" key="5">
    <source>
        <dbReference type="Proteomes" id="UP000186599"/>
    </source>
</evidence>
<keyword evidence="5" id="KW-1185">Reference proteome</keyword>
<sequence>MKLMDDIRRRDQLLDWTEQGLLSREQLQRALVPERPQPAARHWLAALDRVLAFYGCLLLALGVLFFFAFNWEELHRFTKLALAAAALSGFAGIALLMPRESVVGRATLMGAALATGGLLALIGQTYQTGADIWQLFAVWTVLSLPWALLSRSAACWVLFWLVANLALVRYFASTGSWLFGGLHGVSPGLLSLAAFNALLLVLFECWGGRLLLQPSRLLPRLAGCGALAALGLGAMIAWWRPGLGHLLLILAAIYLVGIPIYRRFRPDLLLLAMQLYSLVAVLTAGLARLLQDIDDFALVWLLGLFVLLGSAMVSVWLQRCYREDQQ</sequence>
<protein>
    <submittedName>
        <fullName evidence="4">Predicted membrane protein</fullName>
    </submittedName>
</protein>
<evidence type="ECO:0000259" key="2">
    <source>
        <dbReference type="Pfam" id="PF09925"/>
    </source>
</evidence>
<dbReference type="STRING" id="653930.SAMN05216589_1120"/>
<gene>
    <name evidence="4" type="ORF">SAMN04487855_0506</name>
    <name evidence="3" type="ORF">SAMN05216589_1120</name>
</gene>
<feature type="transmembrane region" description="Helical" evidence="1">
    <location>
        <begin position="185"/>
        <end position="205"/>
    </location>
</feature>
<evidence type="ECO:0000313" key="6">
    <source>
        <dbReference type="Proteomes" id="UP000186904"/>
    </source>
</evidence>
<accession>A0A1I4JCI2</accession>
<dbReference type="Proteomes" id="UP000186599">
    <property type="component" value="Unassembled WGS sequence"/>
</dbReference>
<reference evidence="5 6" key="1">
    <citation type="submission" date="2016-10" db="EMBL/GenBank/DDBJ databases">
        <authorList>
            <person name="de Groot N.N."/>
        </authorList>
    </citation>
    <scope>NUCLEOTIDE SEQUENCE [LARGE SCALE GENOMIC DNA]</scope>
    <source>
        <strain evidence="4 5">CGMCC 1.9095</strain>
        <strain evidence="3 6">DSM 22558</strain>
    </source>
</reference>
<dbReference type="EMBL" id="FOGN01000001">
    <property type="protein sequence ID" value="SER62175.1"/>
    <property type="molecule type" value="Genomic_DNA"/>
</dbReference>
<name>A0A1I4JCI2_9GAMM</name>
<dbReference type="OrthoDB" id="327621at2"/>
<dbReference type="EMBL" id="FOUA01000001">
    <property type="protein sequence ID" value="SFL64240.1"/>
    <property type="molecule type" value="Genomic_DNA"/>
</dbReference>
<dbReference type="Pfam" id="PF09925">
    <property type="entry name" value="DUF2157"/>
    <property type="match status" value="1"/>
</dbReference>
<dbReference type="InterPro" id="IPR018677">
    <property type="entry name" value="DUF2157"/>
</dbReference>
<evidence type="ECO:0000313" key="4">
    <source>
        <dbReference type="EMBL" id="SFL64240.1"/>
    </source>
</evidence>
<dbReference type="Proteomes" id="UP000186904">
    <property type="component" value="Unassembled WGS sequence"/>
</dbReference>
<feature type="transmembrane region" description="Helical" evidence="1">
    <location>
        <begin position="217"/>
        <end position="237"/>
    </location>
</feature>
<dbReference type="AlphaFoldDB" id="A0A1I4JCI2"/>
<feature type="domain" description="DUF2157" evidence="2">
    <location>
        <begin position="15"/>
        <end position="156"/>
    </location>
</feature>
<feature type="transmembrane region" description="Helical" evidence="1">
    <location>
        <begin position="268"/>
        <end position="290"/>
    </location>
</feature>
<feature type="transmembrane region" description="Helical" evidence="1">
    <location>
        <begin position="51"/>
        <end position="71"/>
    </location>
</feature>
<evidence type="ECO:0000256" key="1">
    <source>
        <dbReference type="SAM" id="Phobius"/>
    </source>
</evidence>
<keyword evidence="1" id="KW-1133">Transmembrane helix</keyword>
<organism evidence="4 5">
    <name type="scientific">Halopseudomonas bauzanensis</name>
    <dbReference type="NCBI Taxonomy" id="653930"/>
    <lineage>
        <taxon>Bacteria</taxon>
        <taxon>Pseudomonadati</taxon>
        <taxon>Pseudomonadota</taxon>
        <taxon>Gammaproteobacteria</taxon>
        <taxon>Pseudomonadales</taxon>
        <taxon>Pseudomonadaceae</taxon>
        <taxon>Halopseudomonas</taxon>
    </lineage>
</organism>
<feature type="transmembrane region" description="Helical" evidence="1">
    <location>
        <begin position="132"/>
        <end position="149"/>
    </location>
</feature>
<feature type="transmembrane region" description="Helical" evidence="1">
    <location>
        <begin position="296"/>
        <end position="317"/>
    </location>
</feature>
<feature type="transmembrane region" description="Helical" evidence="1">
    <location>
        <begin position="243"/>
        <end position="261"/>
    </location>
</feature>
<keyword evidence="1" id="KW-0472">Membrane</keyword>
<feature type="transmembrane region" description="Helical" evidence="1">
    <location>
        <begin position="156"/>
        <end position="179"/>
    </location>
</feature>
<keyword evidence="1" id="KW-0812">Transmembrane</keyword>
<feature type="transmembrane region" description="Helical" evidence="1">
    <location>
        <begin position="77"/>
        <end position="96"/>
    </location>
</feature>
<feature type="transmembrane region" description="Helical" evidence="1">
    <location>
        <begin position="108"/>
        <end position="126"/>
    </location>
</feature>
<proteinExistence type="predicted"/>
<evidence type="ECO:0000313" key="3">
    <source>
        <dbReference type="EMBL" id="SER62175.1"/>
    </source>
</evidence>